<protein>
    <recommendedName>
        <fullName evidence="3">phospholipase D</fullName>
        <ecNumber evidence="3">3.1.4.4</ecNumber>
    </recommendedName>
</protein>
<dbReference type="InterPro" id="IPR001736">
    <property type="entry name" value="PLipase_D/transphosphatidylase"/>
</dbReference>
<dbReference type="InterPro" id="IPR025202">
    <property type="entry name" value="PLD-like_dom"/>
</dbReference>
<feature type="domain" description="PLD phosphodiesterase" evidence="8">
    <location>
        <begin position="310"/>
        <end position="347"/>
    </location>
</feature>
<dbReference type="AlphaFoldDB" id="A0A7W0CG41"/>
<dbReference type="GO" id="GO:0004630">
    <property type="term" value="F:phospholipase D activity"/>
    <property type="evidence" value="ECO:0007669"/>
    <property type="project" value="UniProtKB-EC"/>
</dbReference>
<dbReference type="InterPro" id="IPR051406">
    <property type="entry name" value="PLD_domain"/>
</dbReference>
<dbReference type="RefSeq" id="WP_181609163.1">
    <property type="nucleotide sequence ID" value="NZ_BAABAM010000006.1"/>
</dbReference>
<evidence type="ECO:0000256" key="4">
    <source>
        <dbReference type="ARBA" id="ARBA00022801"/>
    </source>
</evidence>
<feature type="signal peptide" evidence="7">
    <location>
        <begin position="1"/>
        <end position="21"/>
    </location>
</feature>
<dbReference type="Gene3D" id="3.30.870.10">
    <property type="entry name" value="Endonuclease Chain A"/>
    <property type="match status" value="2"/>
</dbReference>
<dbReference type="Pfam" id="PF13091">
    <property type="entry name" value="PLDc_2"/>
    <property type="match status" value="2"/>
</dbReference>
<evidence type="ECO:0000313" key="10">
    <source>
        <dbReference type="Proteomes" id="UP000530928"/>
    </source>
</evidence>
<comment type="catalytic activity">
    <reaction evidence="1">
        <text>a 1,2-diacyl-sn-glycero-3-phosphocholine + H2O = a 1,2-diacyl-sn-glycero-3-phosphate + choline + H(+)</text>
        <dbReference type="Rhea" id="RHEA:14445"/>
        <dbReference type="ChEBI" id="CHEBI:15354"/>
        <dbReference type="ChEBI" id="CHEBI:15377"/>
        <dbReference type="ChEBI" id="CHEBI:15378"/>
        <dbReference type="ChEBI" id="CHEBI:57643"/>
        <dbReference type="ChEBI" id="CHEBI:58608"/>
        <dbReference type="EC" id="3.1.4.4"/>
    </reaction>
</comment>
<dbReference type="GO" id="GO:0006793">
    <property type="term" value="P:phosphorus metabolic process"/>
    <property type="evidence" value="ECO:0007669"/>
    <property type="project" value="UniProtKB-ARBA"/>
</dbReference>
<evidence type="ECO:0000256" key="6">
    <source>
        <dbReference type="ARBA" id="ARBA00023098"/>
    </source>
</evidence>
<proteinExistence type="inferred from homology"/>
<name>A0A7W0CG41_9ACTN</name>
<sequence length="776" mass="81688">MFTRLCVVLLCLAGLAVPAHAKKSVAPALDVLFSRPSVSGVADPALQVELIELIGRAVPGSTLDMATYVLHDVAVRDAVLAAHARGVVVRVVAEGSDPNQAYLDDLAAVLPPGNVVRCANGCNGPVTAKDVSHHKFFVFGELDDGRRDVVVQSSQNLDRSFGLNQNMLISSGDAALADGYRQVFESLAGQVVTAYQAPFTSGDGRVAVWMQPRDTAYDEQTYGSPDLIAAMIEDVACPGSIRIVHSQFATDRPLVIDALVAKRQAGCTVQVMVPEGNQTVPVAQRLAAHGIVVHTFRPGGCHDPAGGSCSNGGVHSKILLVDGPSQAAGGAVRRYVYTGSHNLNNGSLIASDDSVVRVDDPAIYAAYDADYRRMMDEMVKIVPSAYPGAALQMAANGPQDQRAPRAAVTRNGYTAVTWTEGGNAVHARIYRDGAPVTGPVRVDMGGVGCATGYHHFDGAVGVDDSGNAYVAWAEDGDCRGEHNIAVRRLSPGGTLSATVWANAGQWAGDQVRPRIAVRGTGAFTVVWEDAGVVRASGYSSLTSRVFGPLQLGSGVKPDVAVDGSGTATVVWQEGTHSVYGLRLAAGGTVTKARTRIHENTATQHLAPAVATTPAGDSVVVWSDNAEGVWRVRMRGLTASLGERFTEQPVFYGRFALGQPSDQAQEYPPLCHNAGCAVQGVPSVAADASGRFVVGWNETDLWNSARSLEVYARGFNADGTTAGRLPVVRLNPTTLGSQRDTALTAGPAGFTLFYSDDFDANNYLDIVARTGFTNDGF</sequence>
<dbReference type="PANTHER" id="PTHR43856">
    <property type="entry name" value="CARDIOLIPIN HYDROLASE"/>
    <property type="match status" value="1"/>
</dbReference>
<comment type="caution">
    <text evidence="9">The sequence shown here is derived from an EMBL/GenBank/DDBJ whole genome shotgun (WGS) entry which is preliminary data.</text>
</comment>
<comment type="similarity">
    <text evidence="2">Belongs to the phospholipase D family.</text>
</comment>
<dbReference type="PANTHER" id="PTHR43856:SF1">
    <property type="entry name" value="MITOCHONDRIAL CARDIOLIPIN HYDROLASE"/>
    <property type="match status" value="1"/>
</dbReference>
<accession>A0A7W0CG41</accession>
<keyword evidence="5" id="KW-0442">Lipid degradation</keyword>
<feature type="chain" id="PRO_5031053270" description="phospholipase D" evidence="7">
    <location>
        <begin position="22"/>
        <end position="776"/>
    </location>
</feature>
<evidence type="ECO:0000256" key="1">
    <source>
        <dbReference type="ARBA" id="ARBA00000798"/>
    </source>
</evidence>
<dbReference type="GO" id="GO:0016042">
    <property type="term" value="P:lipid catabolic process"/>
    <property type="evidence" value="ECO:0007669"/>
    <property type="project" value="UniProtKB-KW"/>
</dbReference>
<evidence type="ECO:0000259" key="8">
    <source>
        <dbReference type="PROSITE" id="PS50035"/>
    </source>
</evidence>
<dbReference type="EMBL" id="JACDUR010000002">
    <property type="protein sequence ID" value="MBA2890330.1"/>
    <property type="molecule type" value="Genomic_DNA"/>
</dbReference>
<evidence type="ECO:0000256" key="3">
    <source>
        <dbReference type="ARBA" id="ARBA00012027"/>
    </source>
</evidence>
<dbReference type="EC" id="3.1.4.4" evidence="3"/>
<evidence type="ECO:0000256" key="2">
    <source>
        <dbReference type="ARBA" id="ARBA00008664"/>
    </source>
</evidence>
<dbReference type="Proteomes" id="UP000530928">
    <property type="component" value="Unassembled WGS sequence"/>
</dbReference>
<dbReference type="GO" id="GO:0016891">
    <property type="term" value="F:RNA endonuclease activity producing 5'-phosphomonoesters, hydrolytic mechanism"/>
    <property type="evidence" value="ECO:0007669"/>
    <property type="project" value="TreeGrafter"/>
</dbReference>
<gene>
    <name evidence="9" type="ORF">HNR30_001671</name>
</gene>
<keyword evidence="6" id="KW-0443">Lipid metabolism</keyword>
<evidence type="ECO:0000313" key="9">
    <source>
        <dbReference type="EMBL" id="MBA2890330.1"/>
    </source>
</evidence>
<keyword evidence="10" id="KW-1185">Reference proteome</keyword>
<reference evidence="9 10" key="1">
    <citation type="submission" date="2020-07" db="EMBL/GenBank/DDBJ databases">
        <title>Genomic Encyclopedia of Type Strains, Phase IV (KMG-IV): sequencing the most valuable type-strain genomes for metagenomic binning, comparative biology and taxonomic classification.</title>
        <authorList>
            <person name="Goeker M."/>
        </authorList>
    </citation>
    <scope>NUCLEOTIDE SEQUENCE [LARGE SCALE GENOMIC DNA]</scope>
    <source>
        <strain evidence="9 10">DSM 45533</strain>
    </source>
</reference>
<evidence type="ECO:0000256" key="7">
    <source>
        <dbReference type="SAM" id="SignalP"/>
    </source>
</evidence>
<keyword evidence="4" id="KW-0378">Hydrolase</keyword>
<dbReference type="SUPFAM" id="SSF56024">
    <property type="entry name" value="Phospholipase D/nuclease"/>
    <property type="match status" value="2"/>
</dbReference>
<organism evidence="9 10">
    <name type="scientific">Nonomuraea soli</name>
    <dbReference type="NCBI Taxonomy" id="1032476"/>
    <lineage>
        <taxon>Bacteria</taxon>
        <taxon>Bacillati</taxon>
        <taxon>Actinomycetota</taxon>
        <taxon>Actinomycetes</taxon>
        <taxon>Streptosporangiales</taxon>
        <taxon>Streptosporangiaceae</taxon>
        <taxon>Nonomuraea</taxon>
    </lineage>
</organism>
<evidence type="ECO:0000256" key="5">
    <source>
        <dbReference type="ARBA" id="ARBA00022963"/>
    </source>
</evidence>
<keyword evidence="7" id="KW-0732">Signal</keyword>
<dbReference type="PROSITE" id="PS50035">
    <property type="entry name" value="PLD"/>
    <property type="match status" value="1"/>
</dbReference>